<dbReference type="GO" id="GO:0048046">
    <property type="term" value="C:apoplast"/>
    <property type="evidence" value="ECO:0007669"/>
    <property type="project" value="UniProtKB-SubCell"/>
</dbReference>
<dbReference type="PANTHER" id="PTHR21495">
    <property type="entry name" value="NUCLEOPORIN-RELATED"/>
    <property type="match status" value="1"/>
</dbReference>
<organism evidence="5 6">
    <name type="scientific">Abeliophyllum distichum</name>
    <dbReference type="NCBI Taxonomy" id="126358"/>
    <lineage>
        <taxon>Eukaryota</taxon>
        <taxon>Viridiplantae</taxon>
        <taxon>Streptophyta</taxon>
        <taxon>Embryophyta</taxon>
        <taxon>Tracheophyta</taxon>
        <taxon>Spermatophyta</taxon>
        <taxon>Magnoliopsida</taxon>
        <taxon>eudicotyledons</taxon>
        <taxon>Gunneridae</taxon>
        <taxon>Pentapetalae</taxon>
        <taxon>asterids</taxon>
        <taxon>lamiids</taxon>
        <taxon>Lamiales</taxon>
        <taxon>Oleaceae</taxon>
        <taxon>Forsythieae</taxon>
        <taxon>Abeliophyllum</taxon>
    </lineage>
</organism>
<proteinExistence type="inferred from homology"/>
<dbReference type="Pfam" id="PF03018">
    <property type="entry name" value="Dirigent"/>
    <property type="match status" value="1"/>
</dbReference>
<comment type="subunit">
    <text evidence="2 4">Homodimer.</text>
</comment>
<protein>
    <recommendedName>
        <fullName evidence="4">Dirigent protein</fullName>
    </recommendedName>
</protein>
<reference evidence="6" key="1">
    <citation type="submission" date="2024-07" db="EMBL/GenBank/DDBJ databases">
        <title>Two chromosome-level genome assemblies of Korean endemic species Abeliophyllum distichum and Forsythia ovata (Oleaceae).</title>
        <authorList>
            <person name="Jang H."/>
        </authorList>
    </citation>
    <scope>NUCLEOTIDE SEQUENCE [LARGE SCALE GENOMIC DNA]</scope>
</reference>
<comment type="function">
    <text evidence="4">Dirigent proteins impart stereoselectivity on the phenoxy radical-coupling reaction, yielding optically active lignans from two molecules of coniferyl alcohol in the biosynthesis of lignans, flavonolignans, and alkaloids and thus plays a central role in plant secondary metabolism.</text>
</comment>
<dbReference type="Proteomes" id="UP001604336">
    <property type="component" value="Unassembled WGS sequence"/>
</dbReference>
<dbReference type="EMBL" id="JBFOLK010000001">
    <property type="protein sequence ID" value="KAL2542413.1"/>
    <property type="molecule type" value="Genomic_DNA"/>
</dbReference>
<sequence>MTCFQGHFQQKKLDTKVIEPGLGPGPPTKTSSIELFASKVIAVNTEAEGLDDDGLKEEEEEIWSQSLCRGKEKVTKLHFYIQEVVGGPDQTAYDVAKSEITDSLHSKFGKVWLLDHLVTAGPEPESKKVGRVQGIVGLSDLHEMAFVMLINLVFTEGKFNGSTLSILGRNLWNDKVREIPVVGGTGVFRMARGYVITTTYSVDDPHTHGVLEYTVVVSHFDKEAMNLPDTCENKL</sequence>
<evidence type="ECO:0000313" key="5">
    <source>
        <dbReference type="EMBL" id="KAL2542413.1"/>
    </source>
</evidence>
<name>A0ABD1VYC5_9LAMI</name>
<dbReference type="InterPro" id="IPR044859">
    <property type="entry name" value="Allene_oxi_cyc_Dirigent"/>
</dbReference>
<evidence type="ECO:0000256" key="4">
    <source>
        <dbReference type="RuleBase" id="RU363099"/>
    </source>
</evidence>
<comment type="subcellular location">
    <subcellularLocation>
        <location evidence="4">Secreted</location>
        <location evidence="4">Extracellular space</location>
        <location evidence="4">Apoplast</location>
    </subcellularLocation>
</comment>
<evidence type="ECO:0000256" key="1">
    <source>
        <dbReference type="ARBA" id="ARBA00010746"/>
    </source>
</evidence>
<dbReference type="GO" id="GO:0009699">
    <property type="term" value="P:phenylpropanoid biosynthetic process"/>
    <property type="evidence" value="ECO:0007669"/>
    <property type="project" value="UniProtKB-ARBA"/>
</dbReference>
<evidence type="ECO:0000256" key="2">
    <source>
        <dbReference type="ARBA" id="ARBA00011738"/>
    </source>
</evidence>
<dbReference type="Gene3D" id="2.40.480.10">
    <property type="entry name" value="Allene oxide cyclase-like"/>
    <property type="match status" value="1"/>
</dbReference>
<keyword evidence="6" id="KW-1185">Reference proteome</keyword>
<keyword evidence="4" id="KW-0052">Apoplast</keyword>
<keyword evidence="3 4" id="KW-0964">Secreted</keyword>
<dbReference type="InterPro" id="IPR004265">
    <property type="entry name" value="Dirigent"/>
</dbReference>
<accession>A0ABD1VYC5</accession>
<comment type="similarity">
    <text evidence="1 4">Belongs to the plant dirigent protein family.</text>
</comment>
<evidence type="ECO:0000256" key="3">
    <source>
        <dbReference type="ARBA" id="ARBA00022525"/>
    </source>
</evidence>
<evidence type="ECO:0000313" key="6">
    <source>
        <dbReference type="Proteomes" id="UP001604336"/>
    </source>
</evidence>
<comment type="caution">
    <text evidence="5">The sequence shown here is derived from an EMBL/GenBank/DDBJ whole genome shotgun (WGS) entry which is preliminary data.</text>
</comment>
<gene>
    <name evidence="5" type="ORF">Adt_03391</name>
</gene>
<dbReference type="AlphaFoldDB" id="A0ABD1VYC5"/>